<keyword evidence="2" id="KW-1185">Reference proteome</keyword>
<proteinExistence type="predicted"/>
<evidence type="ECO:0000313" key="1">
    <source>
        <dbReference type="EMBL" id="MCI48153.1"/>
    </source>
</evidence>
<protein>
    <submittedName>
        <fullName evidence="1">Uncharacterized protein</fullName>
    </submittedName>
</protein>
<reference evidence="1 2" key="1">
    <citation type="journal article" date="2018" name="Front. Plant Sci.">
        <title>Red Clover (Trifolium pratense) and Zigzag Clover (T. medium) - A Picture of Genomic Similarities and Differences.</title>
        <authorList>
            <person name="Dluhosova J."/>
            <person name="Istvanek J."/>
            <person name="Nedelnik J."/>
            <person name="Repkova J."/>
        </authorList>
    </citation>
    <scope>NUCLEOTIDE SEQUENCE [LARGE SCALE GENOMIC DNA]</scope>
    <source>
        <strain evidence="2">cv. 10/8</strain>
        <tissue evidence="1">Leaf</tissue>
    </source>
</reference>
<dbReference type="EMBL" id="LXQA010382376">
    <property type="protein sequence ID" value="MCI48153.1"/>
    <property type="molecule type" value="Genomic_DNA"/>
</dbReference>
<dbReference type="AlphaFoldDB" id="A0A392SGW7"/>
<organism evidence="1 2">
    <name type="scientific">Trifolium medium</name>
    <dbReference type="NCBI Taxonomy" id="97028"/>
    <lineage>
        <taxon>Eukaryota</taxon>
        <taxon>Viridiplantae</taxon>
        <taxon>Streptophyta</taxon>
        <taxon>Embryophyta</taxon>
        <taxon>Tracheophyta</taxon>
        <taxon>Spermatophyta</taxon>
        <taxon>Magnoliopsida</taxon>
        <taxon>eudicotyledons</taxon>
        <taxon>Gunneridae</taxon>
        <taxon>Pentapetalae</taxon>
        <taxon>rosids</taxon>
        <taxon>fabids</taxon>
        <taxon>Fabales</taxon>
        <taxon>Fabaceae</taxon>
        <taxon>Papilionoideae</taxon>
        <taxon>50 kb inversion clade</taxon>
        <taxon>NPAAA clade</taxon>
        <taxon>Hologalegina</taxon>
        <taxon>IRL clade</taxon>
        <taxon>Trifolieae</taxon>
        <taxon>Trifolium</taxon>
    </lineage>
</organism>
<accession>A0A392SGW7</accession>
<sequence>DLCFGIEGNSRGFDLSQGIPKEELLKTLEMDQASIASVGVKDESRSKFK</sequence>
<comment type="caution">
    <text evidence="1">The sequence shown here is derived from an EMBL/GenBank/DDBJ whole genome shotgun (WGS) entry which is preliminary data.</text>
</comment>
<feature type="non-terminal residue" evidence="1">
    <location>
        <position position="1"/>
    </location>
</feature>
<name>A0A392SGW7_9FABA</name>
<dbReference type="Proteomes" id="UP000265520">
    <property type="component" value="Unassembled WGS sequence"/>
</dbReference>
<evidence type="ECO:0000313" key="2">
    <source>
        <dbReference type="Proteomes" id="UP000265520"/>
    </source>
</evidence>